<comment type="caution">
    <text evidence="12">The sequence shown here is derived from an EMBL/GenBank/DDBJ whole genome shotgun (WGS) entry which is preliminary data.</text>
</comment>
<organism evidence="12 13">
    <name type="scientific">Methanobrevibacter curvatus</name>
    <dbReference type="NCBI Taxonomy" id="49547"/>
    <lineage>
        <taxon>Archaea</taxon>
        <taxon>Methanobacteriati</taxon>
        <taxon>Methanobacteriota</taxon>
        <taxon>Methanomada group</taxon>
        <taxon>Methanobacteria</taxon>
        <taxon>Methanobacteriales</taxon>
        <taxon>Methanobacteriaceae</taxon>
        <taxon>Methanobrevibacter</taxon>
    </lineage>
</organism>
<feature type="binding site" evidence="11">
    <location>
        <position position="205"/>
    </location>
    <ligand>
        <name>Zn(2+)</name>
        <dbReference type="ChEBI" id="CHEBI:29105"/>
    </ligand>
</feature>
<dbReference type="STRING" id="49547.MBCUR_16370"/>
<dbReference type="Proteomes" id="UP000077245">
    <property type="component" value="Unassembled WGS sequence"/>
</dbReference>
<comment type="similarity">
    <text evidence="8 11">Belongs to the QueC family.</text>
</comment>
<keyword evidence="13" id="KW-1185">Reference proteome</keyword>
<dbReference type="GO" id="GO:0005524">
    <property type="term" value="F:ATP binding"/>
    <property type="evidence" value="ECO:0007669"/>
    <property type="project" value="UniProtKB-UniRule"/>
</dbReference>
<evidence type="ECO:0000256" key="3">
    <source>
        <dbReference type="ARBA" id="ARBA00022723"/>
    </source>
</evidence>
<feature type="binding site" evidence="11">
    <location>
        <position position="202"/>
    </location>
    <ligand>
        <name>Zn(2+)</name>
        <dbReference type="ChEBI" id="CHEBI:29105"/>
    </ligand>
</feature>
<dbReference type="HAMAP" id="MF_01633">
    <property type="entry name" value="QueC"/>
    <property type="match status" value="1"/>
</dbReference>
<dbReference type="EMBL" id="LWMV01000202">
    <property type="protein sequence ID" value="KZX10787.1"/>
    <property type="molecule type" value="Genomic_DNA"/>
</dbReference>
<comment type="function">
    <text evidence="7 11">Catalyzes the ATP-dependent conversion of 7-carboxy-7-deazaguanine (CDG) to 7-cyano-7-deazaguanine (preQ(0)).</text>
</comment>
<evidence type="ECO:0000256" key="4">
    <source>
        <dbReference type="ARBA" id="ARBA00022741"/>
    </source>
</evidence>
<dbReference type="UniPathway" id="UPA00391"/>
<evidence type="ECO:0000256" key="2">
    <source>
        <dbReference type="ARBA" id="ARBA00022598"/>
    </source>
</evidence>
<dbReference type="PANTHER" id="PTHR42914">
    <property type="entry name" value="7-CYANO-7-DEAZAGUANINE SYNTHASE"/>
    <property type="match status" value="1"/>
</dbReference>
<keyword evidence="3 11" id="KW-0479">Metal-binding</keyword>
<dbReference type="InterPro" id="IPR018317">
    <property type="entry name" value="QueC"/>
</dbReference>
<evidence type="ECO:0000256" key="7">
    <source>
        <dbReference type="ARBA" id="ARBA00037768"/>
    </source>
</evidence>
<evidence type="ECO:0000256" key="5">
    <source>
        <dbReference type="ARBA" id="ARBA00022833"/>
    </source>
</evidence>
<keyword evidence="6 11" id="KW-0067">ATP-binding</keyword>
<evidence type="ECO:0000256" key="9">
    <source>
        <dbReference type="ARBA" id="ARBA00039149"/>
    </source>
</evidence>
<dbReference type="PATRIC" id="fig|49547.3.peg.1746"/>
<dbReference type="PIRSF" id="PIRSF006293">
    <property type="entry name" value="ExsB"/>
    <property type="match status" value="1"/>
</dbReference>
<reference evidence="12 13" key="1">
    <citation type="submission" date="2016-04" db="EMBL/GenBank/DDBJ databases">
        <title>Genome sequence of Methanobrevibacter curvatus DSM 11111.</title>
        <authorList>
            <person name="Poehlein A."/>
            <person name="Seedorf H."/>
            <person name="Daniel R."/>
        </authorList>
    </citation>
    <scope>NUCLEOTIDE SEQUENCE [LARGE SCALE GENOMIC DNA]</scope>
    <source>
        <strain evidence="12 13">DSM 11111</strain>
    </source>
</reference>
<feature type="binding site" evidence="11">
    <location>
        <begin position="11"/>
        <end position="21"/>
    </location>
    <ligand>
        <name>ATP</name>
        <dbReference type="ChEBI" id="CHEBI:30616"/>
    </ligand>
</feature>
<dbReference type="EC" id="6.3.4.20" evidence="9 11"/>
<dbReference type="AlphaFoldDB" id="A0A166C2B1"/>
<evidence type="ECO:0000256" key="10">
    <source>
        <dbReference type="ARBA" id="ARBA00047890"/>
    </source>
</evidence>
<dbReference type="NCBIfam" id="TIGR00364">
    <property type="entry name" value="7-cyano-7-deazaguanine synthase QueC"/>
    <property type="match status" value="1"/>
</dbReference>
<dbReference type="InterPro" id="IPR014729">
    <property type="entry name" value="Rossmann-like_a/b/a_fold"/>
</dbReference>
<feature type="binding site" evidence="11">
    <location>
        <position position="194"/>
    </location>
    <ligand>
        <name>Zn(2+)</name>
        <dbReference type="ChEBI" id="CHEBI:29105"/>
    </ligand>
</feature>
<evidence type="ECO:0000256" key="11">
    <source>
        <dbReference type="HAMAP-Rule" id="MF_01633"/>
    </source>
</evidence>
<proteinExistence type="inferred from homology"/>
<keyword evidence="5 11" id="KW-0862">Zinc</keyword>
<name>A0A166C2B1_9EURY</name>
<evidence type="ECO:0000256" key="8">
    <source>
        <dbReference type="ARBA" id="ARBA00037993"/>
    </source>
</evidence>
<dbReference type="PANTHER" id="PTHR42914:SF1">
    <property type="entry name" value="7-CYANO-7-DEAZAGUANINE SYNTHASE"/>
    <property type="match status" value="1"/>
</dbReference>
<dbReference type="GO" id="GO:0016879">
    <property type="term" value="F:ligase activity, forming carbon-nitrogen bonds"/>
    <property type="evidence" value="ECO:0007669"/>
    <property type="project" value="UniProtKB-UniRule"/>
</dbReference>
<evidence type="ECO:0000256" key="6">
    <source>
        <dbReference type="ARBA" id="ARBA00022840"/>
    </source>
</evidence>
<sequence>MGKKKKGIAVLSGGLDSTVAVSVFKEDYDIHAVTFNYGQRAANEEINSARAICDKLDFKHTVINLKWLKDLGSSALTTDKDLPILKENQLDDTKLTNESALNVWVPGRNVVFTSIALSFAESEGAEIIIVGWDKEEAATFPDNSKEFLKSFNELINIGSIEDIEIKAPAIDLTKKEIVELGEKINAPMELSYSCYSGEKSHCGICESCLRRKRAFKQADILDKTKYLE</sequence>
<dbReference type="SUPFAM" id="SSF52402">
    <property type="entry name" value="Adenine nucleotide alpha hydrolases-like"/>
    <property type="match status" value="1"/>
</dbReference>
<comment type="catalytic activity">
    <reaction evidence="10 11">
        <text>7-carboxy-7-carbaguanine + NH4(+) + 2 ATP = 7-cyano-7-carbaguanine + 2 AMP + 2 diphosphate + 2 H(+)</text>
        <dbReference type="Rhea" id="RHEA:27982"/>
        <dbReference type="ChEBI" id="CHEBI:15378"/>
        <dbReference type="ChEBI" id="CHEBI:28938"/>
        <dbReference type="ChEBI" id="CHEBI:30616"/>
        <dbReference type="ChEBI" id="CHEBI:33019"/>
        <dbReference type="ChEBI" id="CHEBI:45075"/>
        <dbReference type="ChEBI" id="CHEBI:61036"/>
        <dbReference type="ChEBI" id="CHEBI:456215"/>
        <dbReference type="EC" id="6.3.4.20"/>
    </reaction>
</comment>
<dbReference type="Pfam" id="PF06508">
    <property type="entry name" value="QueC"/>
    <property type="match status" value="1"/>
</dbReference>
<comment type="cofactor">
    <cofactor evidence="11">
        <name>Zn(2+)</name>
        <dbReference type="ChEBI" id="CHEBI:29105"/>
    </cofactor>
    <text evidence="11">Binds 1 zinc ion per subunit.</text>
</comment>
<dbReference type="GO" id="GO:0008270">
    <property type="term" value="F:zinc ion binding"/>
    <property type="evidence" value="ECO:0007669"/>
    <property type="project" value="UniProtKB-UniRule"/>
</dbReference>
<accession>A0A166C2B1</accession>
<feature type="binding site" evidence="11">
    <location>
        <position position="208"/>
    </location>
    <ligand>
        <name>Zn(2+)</name>
        <dbReference type="ChEBI" id="CHEBI:29105"/>
    </ligand>
</feature>
<comment type="pathway">
    <text evidence="1 11">Purine metabolism; 7-cyano-7-deazaguanine biosynthesis.</text>
</comment>
<keyword evidence="2 11" id="KW-0436">Ligase</keyword>
<dbReference type="Gene3D" id="3.40.50.620">
    <property type="entry name" value="HUPs"/>
    <property type="match status" value="1"/>
</dbReference>
<gene>
    <name evidence="12" type="primary">queC_2</name>
    <name evidence="11" type="synonym">queC</name>
    <name evidence="12" type="ORF">MBCUR_16370</name>
</gene>
<protein>
    <recommendedName>
        <fullName evidence="9 11">7-cyano-7-deazaguanine synthase</fullName>
        <ecNumber evidence="9 11">6.3.4.20</ecNumber>
    </recommendedName>
    <alternativeName>
        <fullName evidence="11">7-cyano-7-carbaguanine synthase</fullName>
    </alternativeName>
    <alternativeName>
        <fullName evidence="11">Archaeosine biosynthesis protein QueC</fullName>
    </alternativeName>
    <alternativeName>
        <fullName evidence="11">PreQ(0) synthase</fullName>
    </alternativeName>
</protein>
<evidence type="ECO:0000313" key="12">
    <source>
        <dbReference type="EMBL" id="KZX10787.1"/>
    </source>
</evidence>
<dbReference type="CDD" id="cd01995">
    <property type="entry name" value="QueC-like"/>
    <property type="match status" value="1"/>
</dbReference>
<keyword evidence="4 11" id="KW-0547">Nucleotide-binding</keyword>
<evidence type="ECO:0000313" key="13">
    <source>
        <dbReference type="Proteomes" id="UP000077245"/>
    </source>
</evidence>
<dbReference type="RefSeq" id="WP_084269645.1">
    <property type="nucleotide sequence ID" value="NZ_LWMV01000202.1"/>
</dbReference>
<evidence type="ECO:0000256" key="1">
    <source>
        <dbReference type="ARBA" id="ARBA00005061"/>
    </source>
</evidence>
<dbReference type="OrthoDB" id="6532at2157"/>